<reference evidence="15 16" key="1">
    <citation type="journal article" date="2014" name="Nat. Commun.">
        <title>Klebsormidium flaccidum genome reveals primary factors for plant terrestrial adaptation.</title>
        <authorList>
            <person name="Hori K."/>
            <person name="Maruyama F."/>
            <person name="Fujisawa T."/>
            <person name="Togashi T."/>
            <person name="Yamamoto N."/>
            <person name="Seo M."/>
            <person name="Sato S."/>
            <person name="Yamada T."/>
            <person name="Mori H."/>
            <person name="Tajima N."/>
            <person name="Moriyama T."/>
            <person name="Ikeuchi M."/>
            <person name="Watanabe M."/>
            <person name="Wada H."/>
            <person name="Kobayashi K."/>
            <person name="Saito M."/>
            <person name="Masuda T."/>
            <person name="Sasaki-Sekimoto Y."/>
            <person name="Mashiguchi K."/>
            <person name="Awai K."/>
            <person name="Shimojima M."/>
            <person name="Masuda S."/>
            <person name="Iwai M."/>
            <person name="Nobusawa T."/>
            <person name="Narise T."/>
            <person name="Kondo S."/>
            <person name="Saito H."/>
            <person name="Sato R."/>
            <person name="Murakawa M."/>
            <person name="Ihara Y."/>
            <person name="Oshima-Yamada Y."/>
            <person name="Ohtaka K."/>
            <person name="Satoh M."/>
            <person name="Sonobe K."/>
            <person name="Ishii M."/>
            <person name="Ohtani R."/>
            <person name="Kanamori-Sato M."/>
            <person name="Honoki R."/>
            <person name="Miyazaki D."/>
            <person name="Mochizuki H."/>
            <person name="Umetsu J."/>
            <person name="Higashi K."/>
            <person name="Shibata D."/>
            <person name="Kamiya Y."/>
            <person name="Sato N."/>
            <person name="Nakamura Y."/>
            <person name="Tabata S."/>
            <person name="Ida S."/>
            <person name="Kurokawa K."/>
            <person name="Ohta H."/>
        </authorList>
    </citation>
    <scope>NUCLEOTIDE SEQUENCE [LARGE SCALE GENOMIC DNA]</scope>
    <source>
        <strain evidence="15 16">NIES-2285</strain>
    </source>
</reference>
<sequence>MRASMSESPPLRDLSVWTSIAVKVSRKRGFPRSLSASGRLVHYGIPPLEHLATDPPKTARHESRARRSCRLFWLVLLCVVLLKCLATIHPRFALFGCRDEGAECCSEGNVAERTVYRGGTLADGWRYFLQGGQQLETSLVGPLQVSVPGGSSLLLESNDAFPSIIGVALRLRGSGLSPFELVLHSWDKRRFHVVKGGEVEVRLTEGWAEVGVAFRGLEWQLWAGLEFRNRGGGTALLALDALSLRLPASQQMLESQVAVVQKLAGRPSAVPSPDAPVTLLIGVLSTATESQFRERLVPLYSVLAPHADVIVFVGNSTSNESAHALARAHGGIRLVWLNVSDEYPPRLKDLAMWEYLHQQFQGAFDWFMHLDDDTYVEPGRLRAFLHGFSAAGRSNRPLYVGAPGQGRPSDRQGHKLGLPLGKYGDVIPYCLGGPGYLLNARALAAMGPHVAACKADWASEHSDTEIGRCVARHVGIGCEAEPYTHWDLKKLFVQYYVTGDDGPARKKQGVVPAVLPPPLAGAISLHPVKPRAPGFLTDHVESVRRQMREVTEKARYLYWEDIHLSSLTGFDGLYSSLVCGLTEALFLNRTFVMPSHVSVSGCANRASPRNGASLAHLQSADCHVVPIGEIFDLQSVSVQQRVILSDSAEWAATSSARMEVRPKPGLNRTFVRSVQLAIRAESAPALVRVSANQGNKPKGLPHSALCWGSADVRAVPVAPQGATPKLLPAVNLSNLVASIRKTLGYYDAVRITFENVLTPEGRAALSLLLTSAPDEAANGRRKLFLDAPGLPNLEQLRFGSNVHFFEDFVKLFLELSHNPLSQHVVRQLVVEGGFEQTVLKVVNSTVSVVSSTKVVLQGAGAPKPACHVNPIAVSQDILERRGYSTLFREKLDFRPRECPPESGARGSVKGFLDGFEAYVLTLPGQERWQRVAAAAAAHGIKVSPWYGSRATEAPGKPDYVPALDQKRDPIPPGRPGYRLKPGEVGYLATMRDLLADAQQRRARALLVFDDDALLHQEFGRRLEHILRSSDRCAGFLMEEGRGGILKLGASEWRADTWNWVEDEIQHRVYDASGKLCYNANLRSYGSFAVLYSQHTYQYLIDWANRQLAGGSLPFDHVFKHITLNGTIVRVAYPKLAIMDVAHVSSVDPNRVAQQDREIRHRRHKWNVTLYPETHKLWQRPGGKPTSA</sequence>
<keyword evidence="10 13" id="KW-1133">Transmembrane helix</keyword>
<dbReference type="InterPro" id="IPR029044">
    <property type="entry name" value="Nucleotide-diphossugar_trans"/>
</dbReference>
<evidence type="ECO:0000256" key="11">
    <source>
        <dbReference type="ARBA" id="ARBA00023136"/>
    </source>
</evidence>
<evidence type="ECO:0000256" key="6">
    <source>
        <dbReference type="ARBA" id="ARBA00022679"/>
    </source>
</evidence>
<proteinExistence type="inferred from homology"/>
<evidence type="ECO:0000256" key="4">
    <source>
        <dbReference type="ARBA" id="ARBA00012557"/>
    </source>
</evidence>
<keyword evidence="16" id="KW-1185">Reference proteome</keyword>
<keyword evidence="9" id="KW-0735">Signal-anchor</keyword>
<dbReference type="GO" id="GO:0000166">
    <property type="term" value="F:nucleotide binding"/>
    <property type="evidence" value="ECO:0007669"/>
    <property type="project" value="UniProtKB-KW"/>
</dbReference>
<dbReference type="InterPro" id="IPR003378">
    <property type="entry name" value="Fringe-like_glycosylTrfase"/>
</dbReference>
<comment type="subcellular location">
    <subcellularLocation>
        <location evidence="1">Membrane</location>
        <topology evidence="1">Single-pass type II membrane protein</topology>
    </subcellularLocation>
</comment>
<keyword evidence="5" id="KW-0328">Glycosyltransferase</keyword>
<dbReference type="AlphaFoldDB" id="A0A1Y1IAU2"/>
<dbReference type="Gene3D" id="3.90.550.50">
    <property type="match status" value="1"/>
</dbReference>
<evidence type="ECO:0000256" key="10">
    <source>
        <dbReference type="ARBA" id="ARBA00022989"/>
    </source>
</evidence>
<name>A0A1Y1IAU2_KLENI</name>
<dbReference type="Pfam" id="PF02434">
    <property type="entry name" value="Fringe"/>
    <property type="match status" value="1"/>
</dbReference>
<evidence type="ECO:0000256" key="9">
    <source>
        <dbReference type="ARBA" id="ARBA00022968"/>
    </source>
</evidence>
<feature type="domain" description="Fringe-like glycosyltransferase" evidence="14">
    <location>
        <begin position="349"/>
        <end position="491"/>
    </location>
</feature>
<evidence type="ECO:0000313" key="16">
    <source>
        <dbReference type="Proteomes" id="UP000054558"/>
    </source>
</evidence>
<evidence type="ECO:0000256" key="12">
    <source>
        <dbReference type="SAM" id="MobiDB-lite"/>
    </source>
</evidence>
<dbReference type="EC" id="2.4.1.122" evidence="4"/>
<evidence type="ECO:0000256" key="2">
    <source>
        <dbReference type="ARBA" id="ARBA00004922"/>
    </source>
</evidence>
<feature type="region of interest" description="Disordered" evidence="12">
    <location>
        <begin position="956"/>
        <end position="975"/>
    </location>
</feature>
<evidence type="ECO:0000256" key="7">
    <source>
        <dbReference type="ARBA" id="ARBA00022692"/>
    </source>
</evidence>
<keyword evidence="7 13" id="KW-0812">Transmembrane</keyword>
<dbReference type="EMBL" id="DF237173">
    <property type="protein sequence ID" value="GAQ85218.1"/>
    <property type="molecule type" value="Genomic_DNA"/>
</dbReference>
<feature type="transmembrane region" description="Helical" evidence="13">
    <location>
        <begin position="71"/>
        <end position="88"/>
    </location>
</feature>
<evidence type="ECO:0000313" key="15">
    <source>
        <dbReference type="EMBL" id="GAQ85218.1"/>
    </source>
</evidence>
<dbReference type="PANTHER" id="PTHR23033">
    <property type="entry name" value="BETA1,3-GALACTOSYLTRANSFERASE"/>
    <property type="match status" value="1"/>
</dbReference>
<dbReference type="STRING" id="105231.A0A1Y1IAU2"/>
<evidence type="ECO:0000256" key="13">
    <source>
        <dbReference type="SAM" id="Phobius"/>
    </source>
</evidence>
<evidence type="ECO:0000256" key="1">
    <source>
        <dbReference type="ARBA" id="ARBA00004606"/>
    </source>
</evidence>
<keyword evidence="11 13" id="KW-0472">Membrane</keyword>
<evidence type="ECO:0000256" key="3">
    <source>
        <dbReference type="ARBA" id="ARBA00006462"/>
    </source>
</evidence>
<dbReference type="SUPFAM" id="SSF53448">
    <property type="entry name" value="Nucleotide-diphospho-sugar transferases"/>
    <property type="match status" value="1"/>
</dbReference>
<keyword evidence="8" id="KW-0547">Nucleotide-binding</keyword>
<dbReference type="OrthoDB" id="1903705at2759"/>
<keyword evidence="6" id="KW-0808">Transferase</keyword>
<accession>A0A1Y1IAU2</accession>
<comment type="pathway">
    <text evidence="2">Protein modification; protein glycosylation.</text>
</comment>
<dbReference type="Proteomes" id="UP000054558">
    <property type="component" value="Unassembled WGS sequence"/>
</dbReference>
<comment type="similarity">
    <text evidence="3">Belongs to the glycosyltransferase 31 family. Beta3-Gal-T subfamily.</text>
</comment>
<gene>
    <name evidence="15" type="ORF">KFL_002240190</name>
</gene>
<evidence type="ECO:0000256" key="5">
    <source>
        <dbReference type="ARBA" id="ARBA00022676"/>
    </source>
</evidence>
<dbReference type="GO" id="GO:0016263">
    <property type="term" value="F:glycoprotein-N-acetylgalactosamine 3-beta-galactosyltransferase activity"/>
    <property type="evidence" value="ECO:0007669"/>
    <property type="project" value="UniProtKB-EC"/>
</dbReference>
<evidence type="ECO:0000259" key="14">
    <source>
        <dbReference type="Pfam" id="PF02434"/>
    </source>
</evidence>
<dbReference type="GO" id="GO:0016020">
    <property type="term" value="C:membrane"/>
    <property type="evidence" value="ECO:0007669"/>
    <property type="project" value="UniProtKB-SubCell"/>
</dbReference>
<evidence type="ECO:0000256" key="8">
    <source>
        <dbReference type="ARBA" id="ARBA00022741"/>
    </source>
</evidence>
<dbReference type="InterPro" id="IPR026050">
    <property type="entry name" value="C1GALT1/C1GALT1_chp1"/>
</dbReference>
<protein>
    <recommendedName>
        <fullName evidence="4">N-acetylgalactosaminide beta-1,3-galactosyltransferase</fullName>
        <ecNumber evidence="4">2.4.1.122</ecNumber>
    </recommendedName>
</protein>
<organism evidence="15 16">
    <name type="scientific">Klebsormidium nitens</name>
    <name type="common">Green alga</name>
    <name type="synonym">Ulothrix nitens</name>
    <dbReference type="NCBI Taxonomy" id="105231"/>
    <lineage>
        <taxon>Eukaryota</taxon>
        <taxon>Viridiplantae</taxon>
        <taxon>Streptophyta</taxon>
        <taxon>Klebsormidiophyceae</taxon>
        <taxon>Klebsormidiales</taxon>
        <taxon>Klebsormidiaceae</taxon>
        <taxon>Klebsormidium</taxon>
    </lineage>
</organism>